<evidence type="ECO:0000313" key="1">
    <source>
        <dbReference type="EMBL" id="CDQ70032.1"/>
    </source>
</evidence>
<reference evidence="1" key="1">
    <citation type="journal article" date="2014" name="Nat. Commun.">
        <title>The rainbow trout genome provides novel insights into evolution after whole-genome duplication in vertebrates.</title>
        <authorList>
            <person name="Berthelot C."/>
            <person name="Brunet F."/>
            <person name="Chalopin D."/>
            <person name="Juanchich A."/>
            <person name="Bernard M."/>
            <person name="Noel B."/>
            <person name="Bento P."/>
            <person name="Da Silva C."/>
            <person name="Labadie K."/>
            <person name="Alberti A."/>
            <person name="Aury J.M."/>
            <person name="Louis A."/>
            <person name="Dehais P."/>
            <person name="Bardou P."/>
            <person name="Montfort J."/>
            <person name="Klopp C."/>
            <person name="Cabau C."/>
            <person name="Gaspin C."/>
            <person name="Thorgaard G.H."/>
            <person name="Boussaha M."/>
            <person name="Quillet E."/>
            <person name="Guyomard R."/>
            <person name="Galiana D."/>
            <person name="Bobe J."/>
            <person name="Volff J.N."/>
            <person name="Genet C."/>
            <person name="Wincker P."/>
            <person name="Jaillon O."/>
            <person name="Roest Crollius H."/>
            <person name="Guiguen Y."/>
        </authorList>
    </citation>
    <scope>NUCLEOTIDE SEQUENCE [LARGE SCALE GENOMIC DNA]</scope>
</reference>
<gene>
    <name evidence="1" type="ORF">GSONMT00037286001</name>
</gene>
<dbReference type="AlphaFoldDB" id="A0A060WSL8"/>
<dbReference type="EMBL" id="FR904697">
    <property type="protein sequence ID" value="CDQ70032.1"/>
    <property type="molecule type" value="Genomic_DNA"/>
</dbReference>
<dbReference type="PaxDb" id="8022-A0A060WSL8"/>
<protein>
    <submittedName>
        <fullName evidence="1">Uncharacterized protein</fullName>
    </submittedName>
</protein>
<reference evidence="1" key="2">
    <citation type="submission" date="2014-03" db="EMBL/GenBank/DDBJ databases">
        <authorList>
            <person name="Genoscope - CEA"/>
        </authorList>
    </citation>
    <scope>NUCLEOTIDE SEQUENCE</scope>
</reference>
<evidence type="ECO:0000313" key="2">
    <source>
        <dbReference type="Proteomes" id="UP000193380"/>
    </source>
</evidence>
<accession>A0A060WSL8</accession>
<name>A0A060WSL8_ONCMY</name>
<dbReference type="Proteomes" id="UP000193380">
    <property type="component" value="Unassembled WGS sequence"/>
</dbReference>
<proteinExistence type="predicted"/>
<organism evidence="1 2">
    <name type="scientific">Oncorhynchus mykiss</name>
    <name type="common">Rainbow trout</name>
    <name type="synonym">Salmo gairdneri</name>
    <dbReference type="NCBI Taxonomy" id="8022"/>
    <lineage>
        <taxon>Eukaryota</taxon>
        <taxon>Metazoa</taxon>
        <taxon>Chordata</taxon>
        <taxon>Craniata</taxon>
        <taxon>Vertebrata</taxon>
        <taxon>Euteleostomi</taxon>
        <taxon>Actinopterygii</taxon>
        <taxon>Neopterygii</taxon>
        <taxon>Teleostei</taxon>
        <taxon>Protacanthopterygii</taxon>
        <taxon>Salmoniformes</taxon>
        <taxon>Salmonidae</taxon>
        <taxon>Salmoninae</taxon>
        <taxon>Oncorhynchus</taxon>
    </lineage>
</organism>
<sequence length="81" mass="9282">MCEASVQRRLLRCSSDCEHFMEKTTTDRCPLHVRLQSDRLSDLCIPGGEDGLEERIIDKVNGQPVPHYLIYDIIKLNGRPV</sequence>